<dbReference type="PROSITE" id="PS00285">
    <property type="entry name" value="POTATO_INHIBITOR"/>
    <property type="match status" value="1"/>
</dbReference>
<dbReference type="RefSeq" id="XP_016474596.1">
    <property type="nucleotide sequence ID" value="XM_016619110.1"/>
</dbReference>
<dbReference type="Gene3D" id="3.30.10.10">
    <property type="entry name" value="Trypsin Inhibitor V, subunit A"/>
    <property type="match status" value="1"/>
</dbReference>
<dbReference type="PANTHER" id="PTHR33091">
    <property type="entry name" value="PROTEIN, PUTATIVE, EXPRESSED-RELATED"/>
    <property type="match status" value="1"/>
</dbReference>
<dbReference type="Pfam" id="PF00280">
    <property type="entry name" value="potato_inhibit"/>
    <property type="match status" value="1"/>
</dbReference>
<accession>A0A1S4ADB4</accession>
<dbReference type="SUPFAM" id="SSF54654">
    <property type="entry name" value="CI-2 family of serine protease inhibitors"/>
    <property type="match status" value="1"/>
</dbReference>
<keyword evidence="1" id="KW-1185">Reference proteome</keyword>
<name>A0A1S4ADB4_TOBAC</name>
<organism evidence="1 2">
    <name type="scientific">Nicotiana tabacum</name>
    <name type="common">Common tobacco</name>
    <dbReference type="NCBI Taxonomy" id="4097"/>
    <lineage>
        <taxon>Eukaryota</taxon>
        <taxon>Viridiplantae</taxon>
        <taxon>Streptophyta</taxon>
        <taxon>Embryophyta</taxon>
        <taxon>Tracheophyta</taxon>
        <taxon>Spermatophyta</taxon>
        <taxon>Magnoliopsida</taxon>
        <taxon>eudicotyledons</taxon>
        <taxon>Gunneridae</taxon>
        <taxon>Pentapetalae</taxon>
        <taxon>asterids</taxon>
        <taxon>lamiids</taxon>
        <taxon>Solanales</taxon>
        <taxon>Solanaceae</taxon>
        <taxon>Nicotianoideae</taxon>
        <taxon>Nicotianeae</taxon>
        <taxon>Nicotiana</taxon>
    </lineage>
</organism>
<dbReference type="PANTHER" id="PTHR33091:SF73">
    <property type="entry name" value="INHIBITOR OF TRYPSIN AND HAGEMAN FACTOR-LIKE"/>
    <property type="match status" value="1"/>
</dbReference>
<evidence type="ECO:0000313" key="2">
    <source>
        <dbReference type="RefSeq" id="XP_016474596.1"/>
    </source>
</evidence>
<dbReference type="GO" id="GO:0009611">
    <property type="term" value="P:response to wounding"/>
    <property type="evidence" value="ECO:0007669"/>
    <property type="project" value="InterPro"/>
</dbReference>
<gene>
    <name evidence="2" type="primary">LOC107796351</name>
</gene>
<sequence>MSLNTIQFGFSFFVFFKAKAMEGKTMIKLSHVVAFLLLASLFQPLTARDLVFEVSDEIDVLRFPMAKENQVKTLDDVSKPFFCPGKQSWPELVGKPAETAKKIIEKENPIAKVQFLFPGMVRPANYVCGRVFVIVNWNLIVQITPRMG</sequence>
<dbReference type="InterPro" id="IPR000864">
    <property type="entry name" value="Prot_inh_pot1"/>
</dbReference>
<reference evidence="1" key="1">
    <citation type="journal article" date="2014" name="Nat. Commun.">
        <title>The tobacco genome sequence and its comparison with those of tomato and potato.</title>
        <authorList>
            <person name="Sierro N."/>
            <person name="Battey J.N."/>
            <person name="Ouadi S."/>
            <person name="Bakaher N."/>
            <person name="Bovet L."/>
            <person name="Willig A."/>
            <person name="Goepfert S."/>
            <person name="Peitsch M.C."/>
            <person name="Ivanov N.V."/>
        </authorList>
    </citation>
    <scope>NUCLEOTIDE SEQUENCE [LARGE SCALE GENOMIC DNA]</scope>
</reference>
<dbReference type="InterPro" id="IPR036354">
    <property type="entry name" value="Prot_inh_pot1_sf"/>
</dbReference>
<dbReference type="Proteomes" id="UP000790787">
    <property type="component" value="Chromosome 14"/>
</dbReference>
<dbReference type="GO" id="GO:0004867">
    <property type="term" value="F:serine-type endopeptidase inhibitor activity"/>
    <property type="evidence" value="ECO:0007669"/>
    <property type="project" value="UniProtKB-KW"/>
</dbReference>
<proteinExistence type="predicted"/>
<dbReference type="OrthoDB" id="1295326at2759"/>
<dbReference type="PaxDb" id="4097-A0A1S4DBL8"/>
<dbReference type="OMA" id="ENPIAHV"/>
<dbReference type="KEGG" id="nta:107796351"/>
<dbReference type="KEGG" id="nta:107827891"/>
<protein>
    <submittedName>
        <fullName evidence="2">Proteinase inhibitor I-B-like</fullName>
    </submittedName>
</protein>
<evidence type="ECO:0000313" key="1">
    <source>
        <dbReference type="Proteomes" id="UP000790787"/>
    </source>
</evidence>
<reference evidence="2" key="2">
    <citation type="submission" date="2025-08" db="UniProtKB">
        <authorList>
            <consortium name="RefSeq"/>
        </authorList>
    </citation>
    <scope>IDENTIFICATION</scope>
</reference>